<feature type="domain" description="UDP N-acetylglucosamine O-acyltransferase C-terminal" evidence="6">
    <location>
        <begin position="175"/>
        <end position="256"/>
    </location>
</feature>
<dbReference type="HOGENOM" id="CLU_061249_0_0_10"/>
<keyword evidence="2" id="KW-0441">Lipid A biosynthesis</keyword>
<dbReference type="InterPro" id="IPR011004">
    <property type="entry name" value="Trimer_LpxA-like_sf"/>
</dbReference>
<keyword evidence="4" id="KW-0443">Lipid metabolism</keyword>
<dbReference type="KEGG" id="pbt:ING2E5B_1685"/>
<dbReference type="Proteomes" id="UP000032417">
    <property type="component" value="Chromosome 1"/>
</dbReference>
<keyword evidence="1" id="KW-0444">Lipid biosynthesis</keyword>
<evidence type="ECO:0000256" key="5">
    <source>
        <dbReference type="ARBA" id="ARBA00023315"/>
    </source>
</evidence>
<dbReference type="STRING" id="1562970.ING2E5B_1685"/>
<evidence type="ECO:0000259" key="6">
    <source>
        <dbReference type="Pfam" id="PF13720"/>
    </source>
</evidence>
<dbReference type="Gene3D" id="1.20.1180.10">
    <property type="entry name" value="Udp N-acetylglucosamine O-acyltransferase, C-terminal domain"/>
    <property type="match status" value="1"/>
</dbReference>
<keyword evidence="5 7" id="KW-0012">Acyltransferase</keyword>
<dbReference type="InterPro" id="IPR010137">
    <property type="entry name" value="Lipid_A_LpxA"/>
</dbReference>
<evidence type="ECO:0000313" key="8">
    <source>
        <dbReference type="Proteomes" id="UP000032417"/>
    </source>
</evidence>
<dbReference type="GO" id="GO:0016020">
    <property type="term" value="C:membrane"/>
    <property type="evidence" value="ECO:0007669"/>
    <property type="project" value="GOC"/>
</dbReference>
<keyword evidence="3 7" id="KW-0808">Transferase</keyword>
<name>A0A098C3E4_9BACT</name>
<dbReference type="Pfam" id="PF13720">
    <property type="entry name" value="Acetyltransf_11"/>
    <property type="match status" value="1"/>
</dbReference>
<dbReference type="OrthoDB" id="9807278at2"/>
<dbReference type="PANTHER" id="PTHR43480:SF1">
    <property type="entry name" value="ACYL-[ACYL-CARRIER-PROTEIN]--UDP-N-ACETYLGLUCOSAMINE O-ACYLTRANSFERASE, MITOCHONDRIAL-RELATED"/>
    <property type="match status" value="1"/>
</dbReference>
<dbReference type="NCBIfam" id="NF003657">
    <property type="entry name" value="PRK05289.1"/>
    <property type="match status" value="1"/>
</dbReference>
<dbReference type="Gene3D" id="2.160.10.10">
    <property type="entry name" value="Hexapeptide repeat proteins"/>
    <property type="match status" value="1"/>
</dbReference>
<proteinExistence type="predicted"/>
<dbReference type="InterPro" id="IPR001451">
    <property type="entry name" value="Hexapep"/>
</dbReference>
<dbReference type="NCBIfam" id="TIGR01852">
    <property type="entry name" value="lipid_A_lpxA"/>
    <property type="match status" value="1"/>
</dbReference>
<evidence type="ECO:0000256" key="4">
    <source>
        <dbReference type="ARBA" id="ARBA00023098"/>
    </source>
</evidence>
<dbReference type="PIRSF" id="PIRSF000456">
    <property type="entry name" value="UDP-GlcNAc_acltr"/>
    <property type="match status" value="1"/>
</dbReference>
<dbReference type="GO" id="GO:0009245">
    <property type="term" value="P:lipid A biosynthetic process"/>
    <property type="evidence" value="ECO:0007669"/>
    <property type="project" value="UniProtKB-KW"/>
</dbReference>
<sequence>MNSISNLAFVHPEAKLGDNVVVEAFAFVDQNTEIGDGTRIMSHATVLYGSRIGKNCTIFPHATIAGIPQDLKFQGEDTTAEIGDNTTVRECATVNRGTASKGFTKVGKDCLLMAYSHVAHDCVLQNNIIIGNSTQLAGEVEIDDYAILSGGTLVHQFSRIGAHTMIQGGSKISKDIPPFVMVGREPIVYVGLNVVGLRRRGYTSEKINSIQEMYRFIYQSGLNVSQATDKIDSEIPESEERKMILDFIRLSSRGIVRGNMEG</sequence>
<dbReference type="Pfam" id="PF00132">
    <property type="entry name" value="Hexapep"/>
    <property type="match status" value="2"/>
</dbReference>
<dbReference type="InterPro" id="IPR029098">
    <property type="entry name" value="Acetyltransf_C"/>
</dbReference>
<evidence type="ECO:0000256" key="2">
    <source>
        <dbReference type="ARBA" id="ARBA00022556"/>
    </source>
</evidence>
<gene>
    <name evidence="7" type="primary">lpxA</name>
    <name evidence="7" type="ORF">ING2E5B_1685</name>
</gene>
<evidence type="ECO:0000256" key="1">
    <source>
        <dbReference type="ARBA" id="ARBA00022516"/>
    </source>
</evidence>
<evidence type="ECO:0000256" key="3">
    <source>
        <dbReference type="ARBA" id="ARBA00022679"/>
    </source>
</evidence>
<dbReference type="EC" id="2.3.1.129" evidence="7"/>
<dbReference type="CDD" id="cd03351">
    <property type="entry name" value="LbH_UDP-GlcNAc_AT"/>
    <property type="match status" value="1"/>
</dbReference>
<keyword evidence="8" id="KW-1185">Reference proteome</keyword>
<reference evidence="7 8" key="1">
    <citation type="submission" date="2014-08" db="EMBL/GenBank/DDBJ databases">
        <authorList>
            <person name="Wibberg D."/>
        </authorList>
    </citation>
    <scope>NUCLEOTIDE SEQUENCE [LARGE SCALE GENOMIC DNA]</scope>
    <source>
        <strain evidence="8">ING2-E5B</strain>
    </source>
</reference>
<dbReference type="GO" id="GO:0008780">
    <property type="term" value="F:acyl-[acyl-carrier-protein]-UDP-N-acetylglucosamine O-acyltransferase activity"/>
    <property type="evidence" value="ECO:0007669"/>
    <property type="project" value="UniProtKB-EC"/>
</dbReference>
<accession>A0A098C3E4</accession>
<dbReference type="InterPro" id="IPR037157">
    <property type="entry name" value="Acetyltransf_C_sf"/>
</dbReference>
<dbReference type="EMBL" id="LN515532">
    <property type="protein sequence ID" value="CEA16432.1"/>
    <property type="molecule type" value="Genomic_DNA"/>
</dbReference>
<dbReference type="SUPFAM" id="SSF51161">
    <property type="entry name" value="Trimeric LpxA-like enzymes"/>
    <property type="match status" value="1"/>
</dbReference>
<dbReference type="AlphaFoldDB" id="A0A098C3E4"/>
<dbReference type="PANTHER" id="PTHR43480">
    <property type="entry name" value="ACYL-[ACYL-CARRIER-PROTEIN]--UDP-N-ACETYLGLUCOSAMINE O-ACYLTRANSFERASE"/>
    <property type="match status" value="1"/>
</dbReference>
<organism evidence="7 8">
    <name type="scientific">Fermentimonas caenicola</name>
    <dbReference type="NCBI Taxonomy" id="1562970"/>
    <lineage>
        <taxon>Bacteria</taxon>
        <taxon>Pseudomonadati</taxon>
        <taxon>Bacteroidota</taxon>
        <taxon>Bacteroidia</taxon>
        <taxon>Bacteroidales</taxon>
        <taxon>Dysgonomonadaceae</taxon>
        <taxon>Fermentimonas</taxon>
    </lineage>
</organism>
<protein>
    <submittedName>
        <fullName evidence="7">Acyl-[acyl-carrier-protein]-UDP-N-acetylglucosamine O-acyltransferase</fullName>
        <ecNumber evidence="7">2.3.1.129</ecNumber>
    </submittedName>
</protein>
<evidence type="ECO:0000313" key="7">
    <source>
        <dbReference type="EMBL" id="CEA16432.1"/>
    </source>
</evidence>
<dbReference type="PATRIC" id="fig|1562970.3.peg.1674"/>